<evidence type="ECO:0000256" key="2">
    <source>
        <dbReference type="ARBA" id="ARBA00022679"/>
    </source>
</evidence>
<dbReference type="GO" id="GO:0080043">
    <property type="term" value="F:quercetin 3-O-glucosyltransferase activity"/>
    <property type="evidence" value="ECO:0007669"/>
    <property type="project" value="TreeGrafter"/>
</dbReference>
<dbReference type="AlphaFoldDB" id="I2BH70"/>
<comment type="similarity">
    <text evidence="1">Belongs to the UDP-glycosyltransferase family.</text>
</comment>
<dbReference type="PANTHER" id="PTHR11926:SF1489">
    <property type="entry name" value="HEXOSYLTRANSFERASE-RELATED"/>
    <property type="match status" value="1"/>
</dbReference>
<sequence length="446" mass="48841">MVPFPIQGHITPMLQLATILHSKGFPITIAHPVLNAPNPSDYHPDFKFVALQPDGVSDRSNHLFTLGVGGVVELLAANCPAPFKEALGKMMDEDGNKPCVIYDGLMYFAEGVGKEMGIPSLVLRTSCAANLLTYHVFPQLREKGHLPEQYSTSSEPVPGLPNLRYKDLPSYTTNWPIEAQLDFFATVRQTRSATAVIWNTSTTLESSSLSIIHQNHTVPQIPIFPVGPFHKQILQPKTETLTDEQTSALAFLDQQPPKSVLYISFGSVAVVTPAEFQEMAWGIANSGQRFFWVVRPGLVFGSATTDTLLPEGFSEKTGERGKVVKWAPQRKVLGHAAVGGFWTHCGWNSTLEAVADGVPMMCRPWFADQPVIARQVIDGWGVGVEMKKDMGKEEIEKVIRRLMVDADGEGIRKNALELKKKVLGSLAEGGSGFDGLNQLVEFIGSC</sequence>
<accession>I2BH70</accession>
<dbReference type="EMBL" id="JN088339">
    <property type="protein sequence ID" value="AFJ52966.1"/>
    <property type="molecule type" value="Genomic_DNA"/>
</dbReference>
<name>I2BH70_LINUS</name>
<reference evidence="3" key="1">
    <citation type="journal article" date="2012" name="BMC Genomics">
        <title>Phylogenomic analysis of UDP glycosyltransferase 1 multigene family in Linum usitatissimum identified genes with varied expression patterns.</title>
        <authorList>
            <person name="Barvkar V.T."/>
            <person name="Pardeshi V.C."/>
            <person name="Kale S.M."/>
            <person name="Kadoo N.Y."/>
            <person name="Gupta V.S."/>
        </authorList>
    </citation>
    <scope>NUCLEOTIDE SEQUENCE</scope>
</reference>
<dbReference type="FunFam" id="3.40.50.2000:FF:000040">
    <property type="entry name" value="UDP-glycosyltransferase 76C1"/>
    <property type="match status" value="1"/>
</dbReference>
<dbReference type="Pfam" id="PF00201">
    <property type="entry name" value="UDPGT"/>
    <property type="match status" value="1"/>
</dbReference>
<dbReference type="CDD" id="cd03784">
    <property type="entry name" value="GT1_Gtf-like"/>
    <property type="match status" value="1"/>
</dbReference>
<dbReference type="PANTHER" id="PTHR11926">
    <property type="entry name" value="GLUCOSYL/GLUCURONOSYL TRANSFERASES"/>
    <property type="match status" value="1"/>
</dbReference>
<evidence type="ECO:0000313" key="3">
    <source>
        <dbReference type="EMBL" id="AFJ52966.1"/>
    </source>
</evidence>
<dbReference type="GO" id="GO:0080044">
    <property type="term" value="F:quercetin 7-O-glucosyltransferase activity"/>
    <property type="evidence" value="ECO:0007669"/>
    <property type="project" value="TreeGrafter"/>
</dbReference>
<organism evidence="3">
    <name type="scientific">Linum usitatissimum</name>
    <name type="common">Flax</name>
    <name type="synonym">Linum humile</name>
    <dbReference type="NCBI Taxonomy" id="4006"/>
    <lineage>
        <taxon>Eukaryota</taxon>
        <taxon>Viridiplantae</taxon>
        <taxon>Streptophyta</taxon>
        <taxon>Embryophyta</taxon>
        <taxon>Tracheophyta</taxon>
        <taxon>Spermatophyta</taxon>
        <taxon>Magnoliopsida</taxon>
        <taxon>eudicotyledons</taxon>
        <taxon>Gunneridae</taxon>
        <taxon>Pentapetalae</taxon>
        <taxon>rosids</taxon>
        <taxon>fabids</taxon>
        <taxon>Malpighiales</taxon>
        <taxon>Linaceae</taxon>
        <taxon>Linum</taxon>
    </lineage>
</organism>
<gene>
    <name evidence="3" type="primary">UGT76M1</name>
</gene>
<protein>
    <submittedName>
        <fullName evidence="3">UDP-glycosyltransferase 1</fullName>
    </submittedName>
</protein>
<dbReference type="Gene3D" id="3.40.50.2000">
    <property type="entry name" value="Glycogen Phosphorylase B"/>
    <property type="match status" value="2"/>
</dbReference>
<evidence type="ECO:0000256" key="1">
    <source>
        <dbReference type="ARBA" id="ARBA00009995"/>
    </source>
</evidence>
<dbReference type="InterPro" id="IPR002213">
    <property type="entry name" value="UDP_glucos_trans"/>
</dbReference>
<dbReference type="SUPFAM" id="SSF53756">
    <property type="entry name" value="UDP-Glycosyltransferase/glycogen phosphorylase"/>
    <property type="match status" value="1"/>
</dbReference>
<proteinExistence type="inferred from homology"/>
<keyword evidence="2 3" id="KW-0808">Transferase</keyword>